<dbReference type="InterPro" id="IPR046867">
    <property type="entry name" value="AldOxase/xan_DH_MoCoBD2"/>
</dbReference>
<dbReference type="GO" id="GO:0016491">
    <property type="term" value="F:oxidoreductase activity"/>
    <property type="evidence" value="ECO:0007669"/>
    <property type="project" value="InterPro"/>
</dbReference>
<dbReference type="Pfam" id="PF02738">
    <property type="entry name" value="MoCoBD_1"/>
    <property type="match status" value="2"/>
</dbReference>
<gene>
    <name evidence="3" type="ORF">DBW71_04200</name>
</gene>
<comment type="caution">
    <text evidence="3">The sequence shown here is derived from an EMBL/GenBank/DDBJ whole genome shotgun (WGS) entry which is preliminary data.</text>
</comment>
<evidence type="ECO:0000256" key="1">
    <source>
        <dbReference type="SAM" id="MobiDB-lite"/>
    </source>
</evidence>
<dbReference type="AlphaFoldDB" id="A0A368DPK8"/>
<dbReference type="SMART" id="SM01008">
    <property type="entry name" value="Ald_Xan_dh_C"/>
    <property type="match status" value="1"/>
</dbReference>
<dbReference type="PANTHER" id="PTHR47495:SF1">
    <property type="entry name" value="BLL3820 PROTEIN"/>
    <property type="match status" value="1"/>
</dbReference>
<dbReference type="InterPro" id="IPR008274">
    <property type="entry name" value="AldOxase/xan_DH_MoCoBD1"/>
</dbReference>
<dbReference type="InterPro" id="IPR037165">
    <property type="entry name" value="AldOxase/xan_DH_Mopterin-bd_sf"/>
</dbReference>
<protein>
    <submittedName>
        <fullName evidence="3">Xanthine dehydrogenase family protein molybdopterin-binding subunit</fullName>
    </submittedName>
</protein>
<name>A0A368DPK8_9PROT</name>
<organism evidence="3 4">
    <name type="scientific">PS1 clade bacterium</name>
    <dbReference type="NCBI Taxonomy" id="2175152"/>
    <lineage>
        <taxon>Bacteria</taxon>
        <taxon>Pseudomonadati</taxon>
        <taxon>Pseudomonadota</taxon>
        <taxon>Alphaproteobacteria</taxon>
        <taxon>PS1 clade</taxon>
    </lineage>
</organism>
<feature type="region of interest" description="Disordered" evidence="1">
    <location>
        <begin position="62"/>
        <end position="84"/>
    </location>
</feature>
<dbReference type="SUPFAM" id="SSF56003">
    <property type="entry name" value="Molybdenum cofactor-binding domain"/>
    <property type="match status" value="2"/>
</dbReference>
<feature type="domain" description="Aldehyde oxidase/xanthine dehydrogenase a/b hammerhead" evidence="2">
    <location>
        <begin position="173"/>
        <end position="250"/>
    </location>
</feature>
<evidence type="ECO:0000313" key="3">
    <source>
        <dbReference type="EMBL" id="RCL73151.1"/>
    </source>
</evidence>
<dbReference type="Gene3D" id="3.30.365.10">
    <property type="entry name" value="Aldehyde oxidase/xanthine dehydrogenase, molybdopterin binding domain"/>
    <property type="match status" value="4"/>
</dbReference>
<feature type="compositionally biased region" description="Polar residues" evidence="1">
    <location>
        <begin position="75"/>
        <end position="84"/>
    </location>
</feature>
<proteinExistence type="predicted"/>
<dbReference type="Gene3D" id="3.90.1170.50">
    <property type="entry name" value="Aldehyde oxidase/xanthine dehydrogenase, a/b hammerhead"/>
    <property type="match status" value="1"/>
</dbReference>
<dbReference type="PANTHER" id="PTHR47495">
    <property type="entry name" value="ALDEHYDE DEHYDROGENASE"/>
    <property type="match status" value="1"/>
</dbReference>
<dbReference type="Pfam" id="PF20256">
    <property type="entry name" value="MoCoBD_2"/>
    <property type="match status" value="2"/>
</dbReference>
<accession>A0A368DPK8</accession>
<dbReference type="InterPro" id="IPR012368">
    <property type="entry name" value="OxRdtase_Mopterin-bd_su_IorB"/>
</dbReference>
<dbReference type="EMBL" id="QOQD01000009">
    <property type="protein sequence ID" value="RCL73151.1"/>
    <property type="molecule type" value="Genomic_DNA"/>
</dbReference>
<dbReference type="PIRSF" id="PIRSF036389">
    <property type="entry name" value="IOR_B"/>
    <property type="match status" value="1"/>
</dbReference>
<dbReference type="Proteomes" id="UP000253570">
    <property type="component" value="Unassembled WGS sequence"/>
</dbReference>
<sequence>MNMFPNSFDSAPKVEDWFSFKENGKVRMVSGKVEIGQGINTAFMQIAAEELDINPDRIQLSAGNTKDKLDGGCTSGSQSMQTEGMSLRKAASAARMVMMEKAAELLQSDMENLEIEDGEFFLNGSSTELTYWSISDDVSLDKSVEQYMKPKSQDKKKLMGKPIKRIDLQDKILGKHIFIHDLEFEGMLHARVIRPPSASSRLISIDKAAINKLPNIEKLIVDGSFVAIVTKKEEDAISVVNKINQYCVWTEIKTGITDPIEFIKQTDAPLILSLDKGNVETAEGQSISTEASRKFLCHASIGPCCSIAQWNKTKLTVYTHSQAVNAMKRTLSSIFDKPDCDIHVQHYHGAGCYGHNGADDVVLDAVLIAKECDGSHVRVVWSREDELSSSPLAPAMVTKIDAKIGGNGQINSFDVHVKSPPHVKRPAGENAEHLLAAEHILKPIKAPDPMDTPLDKGGAADRNSLPLYDIPNIRIKKQIVYDLPWRTSAMRGLGAFVNVYAIETLIDDIAELQNKDPLDFRLSISKDKRMISVLEAVGKLSNWGSNNPGTFKGIAFSRYKNIGAYCALVAEIKVDEDIELINSWAVVDAGEIVNPDGIKNQIEGGIIQATSCTLIEEVNFDEEVILAKDWESYPILKFNQVPNIYVDIIDRPDEAFLGVGEAAHGPTAAAIGNALKTALGIRVTELPITRDRIIQSLNN</sequence>
<evidence type="ECO:0000313" key="4">
    <source>
        <dbReference type="Proteomes" id="UP000253570"/>
    </source>
</evidence>
<evidence type="ECO:0000259" key="2">
    <source>
        <dbReference type="SMART" id="SM01008"/>
    </source>
</evidence>
<dbReference type="InterPro" id="IPR052516">
    <property type="entry name" value="N-heterocyclic_Hydroxylase"/>
</dbReference>
<dbReference type="InterPro" id="IPR000674">
    <property type="entry name" value="Ald_Oxase/Xan_DH_a/b"/>
</dbReference>
<reference evidence="3 4" key="1">
    <citation type="journal article" date="2018" name="Microbiome">
        <title>Fine metagenomic profile of the Mediterranean stratified and mixed water columns revealed by assembly and recruitment.</title>
        <authorList>
            <person name="Haro-Moreno J.M."/>
            <person name="Lopez-Perez M."/>
            <person name="De La Torre J.R."/>
            <person name="Picazo A."/>
            <person name="Camacho A."/>
            <person name="Rodriguez-Valera F."/>
        </authorList>
    </citation>
    <scope>NUCLEOTIDE SEQUENCE [LARGE SCALE GENOMIC DNA]</scope>
    <source>
        <strain evidence="3">MED-G57</strain>
    </source>
</reference>